<keyword evidence="5" id="KW-1185">Reference proteome</keyword>
<dbReference type="EMBL" id="MU825964">
    <property type="protein sequence ID" value="KAJ7381917.1"/>
    <property type="molecule type" value="Genomic_DNA"/>
</dbReference>
<dbReference type="InterPro" id="IPR051091">
    <property type="entry name" value="O-Glucosyltr/Glycosyltrsf_90"/>
</dbReference>
<dbReference type="SMART" id="SM00672">
    <property type="entry name" value="CAP10"/>
    <property type="match status" value="1"/>
</dbReference>
<dbReference type="GO" id="GO:0035251">
    <property type="term" value="F:UDP-glucosyltransferase activity"/>
    <property type="evidence" value="ECO:0007669"/>
    <property type="project" value="TreeGrafter"/>
</dbReference>
<protein>
    <submittedName>
        <fullName evidence="4">Protein O-glucosyltransferase 1</fullName>
    </submittedName>
</protein>
<accession>A0A9W9ZHR8</accession>
<comment type="caution">
    <text evidence="4">The sequence shown here is derived from an EMBL/GenBank/DDBJ whole genome shotgun (WGS) entry which is preliminary data.</text>
</comment>
<dbReference type="InterPro" id="IPR006598">
    <property type="entry name" value="CAP10"/>
</dbReference>
<evidence type="ECO:0000256" key="2">
    <source>
        <dbReference type="ARBA" id="ARBA00022679"/>
    </source>
</evidence>
<feature type="domain" description="Glycosyl transferase CAP10" evidence="3">
    <location>
        <begin position="6"/>
        <end position="223"/>
    </location>
</feature>
<evidence type="ECO:0000313" key="5">
    <source>
        <dbReference type="Proteomes" id="UP001163046"/>
    </source>
</evidence>
<dbReference type="OrthoDB" id="5970611at2759"/>
<name>A0A9W9ZHR8_9CNID</name>
<evidence type="ECO:0000313" key="4">
    <source>
        <dbReference type="EMBL" id="KAJ7381917.1"/>
    </source>
</evidence>
<organism evidence="4 5">
    <name type="scientific">Desmophyllum pertusum</name>
    <dbReference type="NCBI Taxonomy" id="174260"/>
    <lineage>
        <taxon>Eukaryota</taxon>
        <taxon>Metazoa</taxon>
        <taxon>Cnidaria</taxon>
        <taxon>Anthozoa</taxon>
        <taxon>Hexacorallia</taxon>
        <taxon>Scleractinia</taxon>
        <taxon>Caryophylliina</taxon>
        <taxon>Caryophylliidae</taxon>
        <taxon>Desmophyllum</taxon>
    </lineage>
</organism>
<dbReference type="AlphaFoldDB" id="A0A9W9ZHR8"/>
<reference evidence="4" key="1">
    <citation type="submission" date="2023-01" db="EMBL/GenBank/DDBJ databases">
        <title>Genome assembly of the deep-sea coral Lophelia pertusa.</title>
        <authorList>
            <person name="Herrera S."/>
            <person name="Cordes E."/>
        </authorList>
    </citation>
    <scope>NUCLEOTIDE SEQUENCE</scope>
    <source>
        <strain evidence="4">USNM1676648</strain>
        <tissue evidence="4">Polyp</tissue>
    </source>
</reference>
<comment type="similarity">
    <text evidence="1">Belongs to the glycosyltransferase 90 family.</text>
</comment>
<dbReference type="PANTHER" id="PTHR12203:SF35">
    <property type="entry name" value="PROTEIN O-GLUCOSYLTRANSFERASE 1"/>
    <property type="match status" value="1"/>
</dbReference>
<keyword evidence="2" id="KW-0808">Transferase</keyword>
<dbReference type="GO" id="GO:0012505">
    <property type="term" value="C:endomembrane system"/>
    <property type="evidence" value="ECO:0007669"/>
    <property type="project" value="TreeGrafter"/>
</dbReference>
<dbReference type="PANTHER" id="PTHR12203">
    <property type="entry name" value="KDEL LYS-ASP-GLU-LEU CONTAINING - RELATED"/>
    <property type="match status" value="1"/>
</dbReference>
<dbReference type="GO" id="GO:0035252">
    <property type="term" value="F:UDP-xylosyltransferase activity"/>
    <property type="evidence" value="ECO:0007669"/>
    <property type="project" value="TreeGrafter"/>
</dbReference>
<evidence type="ECO:0000256" key="1">
    <source>
        <dbReference type="ARBA" id="ARBA00010118"/>
    </source>
</evidence>
<sequence length="233" mass="27132">MRNEYDIMYRSMDILGRGAWAVVAQFYHPPLQQEDWGEKPKNGHGRKKQAKAFFRGSRTSAERIPWCCYHVRNQALLMHSIPRTQAWKTDADPLYAPPAKEIKLEDHCEYRFAKLAVRLFISVHFRGVAASFRFKHLFLCKSLVFHVGDEWLEFFYRALTPWVHYIPVETDLNNARDLIEFAKANDDVGNVKGQGDIRNIMATKVVDFKSTHVGKSSNLTEEIEKLPEELKEF</sequence>
<evidence type="ECO:0000259" key="3">
    <source>
        <dbReference type="SMART" id="SM00672"/>
    </source>
</evidence>
<dbReference type="Pfam" id="PF05686">
    <property type="entry name" value="Glyco_transf_90"/>
    <property type="match status" value="1"/>
</dbReference>
<proteinExistence type="inferred from homology"/>
<dbReference type="Proteomes" id="UP001163046">
    <property type="component" value="Unassembled WGS sequence"/>
</dbReference>
<gene>
    <name evidence="4" type="primary">POGLUT1_3</name>
    <name evidence="4" type="ORF">OS493_038292</name>
</gene>